<organism evidence="2 3">
    <name type="scientific">Kockovaella imperatae</name>
    <dbReference type="NCBI Taxonomy" id="4999"/>
    <lineage>
        <taxon>Eukaryota</taxon>
        <taxon>Fungi</taxon>
        <taxon>Dikarya</taxon>
        <taxon>Basidiomycota</taxon>
        <taxon>Agaricomycotina</taxon>
        <taxon>Tremellomycetes</taxon>
        <taxon>Tremellales</taxon>
        <taxon>Cuniculitremaceae</taxon>
        <taxon>Kockovaella</taxon>
    </lineage>
</organism>
<name>A0A1Y1UQW7_9TREE</name>
<dbReference type="OrthoDB" id="2434934at2759"/>
<evidence type="ECO:0000256" key="1">
    <source>
        <dbReference type="SAM" id="MobiDB-lite"/>
    </source>
</evidence>
<sequence>MHCIDDGWGGTEYRSREFCVGKASETYLVDECSDPEKPASCDRRDMRAQSTCSSVGLMYEASSISLNLSDSSVLAYWSLGHITLACSIQSLTHSAGCARASIAMPLTKRKVSGSTQTSSTPSTLSRLSLPQTFPFRLTLSRFPLGPENWTSSRSSARQRRADKAAVALRDLILDPSLVTSTPCTSPHPLSLALSPPEDPISAKMSTSLVSDESKHDPRTNKFKTWSPYRASTIARSKTTVPRLRAKDIERLRTQLLNPTQASMVIASAKALSQTASEVDSPGAEPMRAVCLDCLDDKAEDLIRQAAKVQKGLKKEYWVKSSHEEKFKTVKVAPIPIPKLPVLLSLLGVVKDEAISVESRGGTGTLEVQTHLAGDLIIESSTELETPRDLNEKTHHHRAPTALTQSHTTNSPATLGDSAKLPFGLLMPASAMSLSRPLAGALPTPETLRIGFDALLNAESKIYLYQGPSHVGIHPPLDRMSIYTYWWGFELALPPPTLEYLSQCKQISTSLLNLLGVIVYAVPGGTRELAPFVGVLSRFIETEWRILTIQDQGRGVVCGATWFIPAALVARPWDFDIVPGEKAQSERSKRAQAAEARAGAAAGALTAQKGIMKLPRLSLA</sequence>
<feature type="region of interest" description="Disordered" evidence="1">
    <location>
        <begin position="385"/>
        <end position="413"/>
    </location>
</feature>
<comment type="caution">
    <text evidence="2">The sequence shown here is derived from an EMBL/GenBank/DDBJ whole genome shotgun (WGS) entry which is preliminary data.</text>
</comment>
<feature type="compositionally biased region" description="Polar residues" evidence="1">
    <location>
        <begin position="401"/>
        <end position="412"/>
    </location>
</feature>
<reference evidence="2 3" key="1">
    <citation type="submission" date="2017-03" db="EMBL/GenBank/DDBJ databases">
        <title>Widespread Adenine N6-methylation of Active Genes in Fungi.</title>
        <authorList>
            <consortium name="DOE Joint Genome Institute"/>
            <person name="Mondo S.J."/>
            <person name="Dannebaum R.O."/>
            <person name="Kuo R.C."/>
            <person name="Louie K.B."/>
            <person name="Bewick A.J."/>
            <person name="Labutti K."/>
            <person name="Haridas S."/>
            <person name="Kuo A."/>
            <person name="Salamov A."/>
            <person name="Ahrendt S.R."/>
            <person name="Lau R."/>
            <person name="Bowen B.P."/>
            <person name="Lipzen A."/>
            <person name="Sullivan W."/>
            <person name="Andreopoulos W.B."/>
            <person name="Clum A."/>
            <person name="Lindquist E."/>
            <person name="Daum C."/>
            <person name="Northen T.R."/>
            <person name="Ramamoorthy G."/>
            <person name="Schmitz R.J."/>
            <person name="Gryganskyi A."/>
            <person name="Culley D."/>
            <person name="Magnuson J."/>
            <person name="James T.Y."/>
            <person name="O'Malley M.A."/>
            <person name="Stajich J.E."/>
            <person name="Spatafora J.W."/>
            <person name="Visel A."/>
            <person name="Grigoriev I.V."/>
        </authorList>
    </citation>
    <scope>NUCLEOTIDE SEQUENCE [LARGE SCALE GENOMIC DNA]</scope>
    <source>
        <strain evidence="2 3">NRRL Y-17943</strain>
    </source>
</reference>
<proteinExistence type="predicted"/>
<evidence type="ECO:0000313" key="2">
    <source>
        <dbReference type="EMBL" id="ORX40478.1"/>
    </source>
</evidence>
<dbReference type="Proteomes" id="UP000193218">
    <property type="component" value="Unassembled WGS sequence"/>
</dbReference>
<keyword evidence="3" id="KW-1185">Reference proteome</keyword>
<dbReference type="RefSeq" id="XP_021874157.1">
    <property type="nucleotide sequence ID" value="XM_022012167.1"/>
</dbReference>
<dbReference type="GeneID" id="33553975"/>
<evidence type="ECO:0000313" key="3">
    <source>
        <dbReference type="Proteomes" id="UP000193218"/>
    </source>
</evidence>
<dbReference type="EMBL" id="NBSH01000001">
    <property type="protein sequence ID" value="ORX40478.1"/>
    <property type="molecule type" value="Genomic_DNA"/>
</dbReference>
<dbReference type="InParanoid" id="A0A1Y1UQW7"/>
<accession>A0A1Y1UQW7</accession>
<gene>
    <name evidence="2" type="ORF">BD324DRAFT_2023</name>
</gene>
<dbReference type="AlphaFoldDB" id="A0A1Y1UQW7"/>
<protein>
    <submittedName>
        <fullName evidence="2">Uncharacterized protein</fullName>
    </submittedName>
</protein>